<name>A0A521CED0_9BACT</name>
<proteinExistence type="predicted"/>
<keyword evidence="1" id="KW-0175">Coiled coil</keyword>
<accession>A0A521CED0</accession>
<evidence type="ECO:0000313" key="3">
    <source>
        <dbReference type="Proteomes" id="UP000317315"/>
    </source>
</evidence>
<feature type="coiled-coil region" evidence="1">
    <location>
        <begin position="28"/>
        <end position="55"/>
    </location>
</feature>
<evidence type="ECO:0000256" key="1">
    <source>
        <dbReference type="SAM" id="Coils"/>
    </source>
</evidence>
<gene>
    <name evidence="2" type="ORF">SAMN06269117_11222</name>
</gene>
<sequence length="87" mass="10358">MKSKERYELDNYEKWIEDEIEKGNFVPIENFDEVKRALERAAKKKLKELEEKKLSTVTIEFSSPELKEKAIQLLKEHFGKNLKVMEA</sequence>
<protein>
    <submittedName>
        <fullName evidence="2">Uncharacterized protein</fullName>
    </submittedName>
</protein>
<organism evidence="2 3">
    <name type="scientific">Balnearium lithotrophicum</name>
    <dbReference type="NCBI Taxonomy" id="223788"/>
    <lineage>
        <taxon>Bacteria</taxon>
        <taxon>Pseudomonadati</taxon>
        <taxon>Aquificota</taxon>
        <taxon>Aquificia</taxon>
        <taxon>Desulfurobacteriales</taxon>
        <taxon>Desulfurobacteriaceae</taxon>
        <taxon>Balnearium</taxon>
    </lineage>
</organism>
<dbReference type="Proteomes" id="UP000317315">
    <property type="component" value="Unassembled WGS sequence"/>
</dbReference>
<evidence type="ECO:0000313" key="2">
    <source>
        <dbReference type="EMBL" id="SMO57735.1"/>
    </source>
</evidence>
<dbReference type="EMBL" id="FXTM01000012">
    <property type="protein sequence ID" value="SMO57735.1"/>
    <property type="molecule type" value="Genomic_DNA"/>
</dbReference>
<dbReference type="AlphaFoldDB" id="A0A521CED0"/>
<dbReference type="RefSeq" id="WP_142935518.1">
    <property type="nucleotide sequence ID" value="NZ_FXTM01000012.1"/>
</dbReference>
<keyword evidence="3" id="KW-1185">Reference proteome</keyword>
<reference evidence="2 3" key="1">
    <citation type="submission" date="2017-05" db="EMBL/GenBank/DDBJ databases">
        <authorList>
            <person name="Varghese N."/>
            <person name="Submissions S."/>
        </authorList>
    </citation>
    <scope>NUCLEOTIDE SEQUENCE [LARGE SCALE GENOMIC DNA]</scope>
    <source>
        <strain evidence="2 3">DSM 16304</strain>
    </source>
</reference>